<keyword evidence="2" id="KW-1185">Reference proteome</keyword>
<dbReference type="InterPro" id="IPR039893">
    <property type="entry name" value="CEP120-like"/>
</dbReference>
<evidence type="ECO:0000313" key="2">
    <source>
        <dbReference type="Proteomes" id="UP000437017"/>
    </source>
</evidence>
<dbReference type="OrthoDB" id="332250at2759"/>
<dbReference type="PANTHER" id="PTHR21574:SF0">
    <property type="entry name" value="CENTROSOMAL PROTEIN OF 120 KDA"/>
    <property type="match status" value="1"/>
</dbReference>
<protein>
    <submittedName>
        <fullName evidence="1">Uncharacterized protein</fullName>
    </submittedName>
</protein>
<reference evidence="1 2" key="1">
    <citation type="journal article" date="2019" name="PLoS ONE">
        <title>Genomic analyses reveal an absence of contemporary introgressive admixture between fin whales and blue whales, despite known hybrids.</title>
        <authorList>
            <person name="Westbury M.V."/>
            <person name="Petersen B."/>
            <person name="Lorenzen E.D."/>
        </authorList>
    </citation>
    <scope>NUCLEOTIDE SEQUENCE [LARGE SCALE GENOMIC DNA]</scope>
    <source>
        <strain evidence="1">FinWhale-01</strain>
    </source>
</reference>
<gene>
    <name evidence="1" type="ORF">E2I00_011331</name>
</gene>
<sequence length="38" mass="4581">MLEIKVELERKLESATKSKLHYKQQWGRALKELARLKQ</sequence>
<proteinExistence type="predicted"/>
<evidence type="ECO:0000313" key="1">
    <source>
        <dbReference type="EMBL" id="KAB0392119.1"/>
    </source>
</evidence>
<dbReference type="Proteomes" id="UP000437017">
    <property type="component" value="Unassembled WGS sequence"/>
</dbReference>
<organism evidence="1 2">
    <name type="scientific">Balaenoptera physalus</name>
    <name type="common">Fin whale</name>
    <name type="synonym">Balaena physalus</name>
    <dbReference type="NCBI Taxonomy" id="9770"/>
    <lineage>
        <taxon>Eukaryota</taxon>
        <taxon>Metazoa</taxon>
        <taxon>Chordata</taxon>
        <taxon>Craniata</taxon>
        <taxon>Vertebrata</taxon>
        <taxon>Euteleostomi</taxon>
        <taxon>Mammalia</taxon>
        <taxon>Eutheria</taxon>
        <taxon>Laurasiatheria</taxon>
        <taxon>Artiodactyla</taxon>
        <taxon>Whippomorpha</taxon>
        <taxon>Cetacea</taxon>
        <taxon>Mysticeti</taxon>
        <taxon>Balaenopteridae</taxon>
        <taxon>Balaenoptera</taxon>
    </lineage>
</organism>
<dbReference type="GO" id="GO:1903724">
    <property type="term" value="P:positive regulation of centriole elongation"/>
    <property type="evidence" value="ECO:0007669"/>
    <property type="project" value="TreeGrafter"/>
</dbReference>
<dbReference type="AlphaFoldDB" id="A0A643BVR7"/>
<accession>A0A643BVR7</accession>
<dbReference type="GO" id="GO:0022027">
    <property type="term" value="P:interkinetic nuclear migration"/>
    <property type="evidence" value="ECO:0007669"/>
    <property type="project" value="TreeGrafter"/>
</dbReference>
<dbReference type="GO" id="GO:0005813">
    <property type="term" value="C:centrosome"/>
    <property type="evidence" value="ECO:0007669"/>
    <property type="project" value="TreeGrafter"/>
</dbReference>
<feature type="non-terminal residue" evidence="1">
    <location>
        <position position="38"/>
    </location>
</feature>
<name>A0A643BVR7_BALPH</name>
<comment type="caution">
    <text evidence="1">The sequence shown here is derived from an EMBL/GenBank/DDBJ whole genome shotgun (WGS) entry which is preliminary data.</text>
</comment>
<dbReference type="PANTHER" id="PTHR21574">
    <property type="entry name" value="CENTROSOMAL PROTEIN OF 120 KDA"/>
    <property type="match status" value="1"/>
</dbReference>
<dbReference type="EMBL" id="SGJD01004022">
    <property type="protein sequence ID" value="KAB0392119.1"/>
    <property type="molecule type" value="Genomic_DNA"/>
</dbReference>